<dbReference type="EMBL" id="JABFCT010000004">
    <property type="protein sequence ID" value="KAF5875939.1"/>
    <property type="molecule type" value="Genomic_DNA"/>
</dbReference>
<evidence type="ECO:0000313" key="1">
    <source>
        <dbReference type="EMBL" id="KAF5875939.1"/>
    </source>
</evidence>
<organism evidence="1 2">
    <name type="scientific">Botrytis fragariae</name>
    <dbReference type="NCBI Taxonomy" id="1964551"/>
    <lineage>
        <taxon>Eukaryota</taxon>
        <taxon>Fungi</taxon>
        <taxon>Dikarya</taxon>
        <taxon>Ascomycota</taxon>
        <taxon>Pezizomycotina</taxon>
        <taxon>Leotiomycetes</taxon>
        <taxon>Helotiales</taxon>
        <taxon>Sclerotiniaceae</taxon>
        <taxon>Botrytis</taxon>
    </lineage>
</organism>
<dbReference type="OrthoDB" id="3546711at2759"/>
<dbReference type="AlphaFoldDB" id="A0A8H6EKV4"/>
<sequence>MTSFPSLELPSIGKLKVRLHANSSSSEDLEALMPIFHMNVAHKELLEVGYRERTNFTIGRRNREDHRMNFENARGRFTCRLVKSFLLLNQVTLDKWYEDVDNDRHDPFIESHIPFNGKDKVLSWSRCRVWEQVVHSGYWNKRARDRCKNALFRKFGAGNSPLSLAQRSS</sequence>
<accession>A0A8H6EKV4</accession>
<dbReference type="GeneID" id="59256449"/>
<name>A0A8H6EKV4_9HELO</name>
<protein>
    <submittedName>
        <fullName evidence="1">Uncharacterized protein</fullName>
    </submittedName>
</protein>
<comment type="caution">
    <text evidence="1">The sequence shown here is derived from an EMBL/GenBank/DDBJ whole genome shotgun (WGS) entry which is preliminary data.</text>
</comment>
<reference evidence="1 2" key="1">
    <citation type="journal article" date="2020" name="Phytopathology">
        <title>A high-quality genome resource of Botrytis fragariae, a new and rapidly spreading fungal pathogen causing strawberry gray mold in the U.S.A.</title>
        <authorList>
            <person name="Wu Y."/>
            <person name="Saski C.A."/>
            <person name="Schnabel G."/>
            <person name="Xiao S."/>
            <person name="Hu M."/>
        </authorList>
    </citation>
    <scope>NUCLEOTIDE SEQUENCE [LARGE SCALE GENOMIC DNA]</scope>
    <source>
        <strain evidence="1 2">BVB16</strain>
    </source>
</reference>
<gene>
    <name evidence="1" type="ORF">Bfra_002335</name>
</gene>
<dbReference type="Proteomes" id="UP000531561">
    <property type="component" value="Unassembled WGS sequence"/>
</dbReference>
<proteinExistence type="predicted"/>
<dbReference type="RefSeq" id="XP_037194885.1">
    <property type="nucleotide sequence ID" value="XM_037332757.1"/>
</dbReference>
<keyword evidence="2" id="KW-1185">Reference proteome</keyword>
<evidence type="ECO:0000313" key="2">
    <source>
        <dbReference type="Proteomes" id="UP000531561"/>
    </source>
</evidence>